<feature type="compositionally biased region" description="Polar residues" evidence="1">
    <location>
        <begin position="39"/>
        <end position="49"/>
    </location>
</feature>
<dbReference type="EMBL" id="CP021744">
    <property type="protein sequence ID" value="ARZ72553.1"/>
    <property type="molecule type" value="Genomic_DNA"/>
</dbReference>
<evidence type="ECO:0000259" key="2">
    <source>
        <dbReference type="Pfam" id="PF07702"/>
    </source>
</evidence>
<name>A0A1Z2LE21_9ACTN</name>
<evidence type="ECO:0000256" key="1">
    <source>
        <dbReference type="SAM" id="MobiDB-lite"/>
    </source>
</evidence>
<dbReference type="AlphaFoldDB" id="A0A1Z2LE21"/>
<dbReference type="KEGG" id="salj:SMD11_6977"/>
<dbReference type="OrthoDB" id="3192286at2"/>
<proteinExistence type="predicted"/>
<dbReference type="RefSeq" id="WP_087930133.1">
    <property type="nucleotide sequence ID" value="NZ_CP021744.1"/>
</dbReference>
<evidence type="ECO:0000313" key="3">
    <source>
        <dbReference type="EMBL" id="ARZ72553.1"/>
    </source>
</evidence>
<dbReference type="GO" id="GO:0003677">
    <property type="term" value="F:DNA binding"/>
    <property type="evidence" value="ECO:0007669"/>
    <property type="project" value="InterPro"/>
</dbReference>
<organism evidence="3 4">
    <name type="scientific">Streptomyces albireticuli</name>
    <dbReference type="NCBI Taxonomy" id="1940"/>
    <lineage>
        <taxon>Bacteria</taxon>
        <taxon>Bacillati</taxon>
        <taxon>Actinomycetota</taxon>
        <taxon>Actinomycetes</taxon>
        <taxon>Kitasatosporales</taxon>
        <taxon>Streptomycetaceae</taxon>
        <taxon>Streptomyces</taxon>
    </lineage>
</organism>
<accession>A0A1Z2LE21</accession>
<evidence type="ECO:0000313" key="4">
    <source>
        <dbReference type="Proteomes" id="UP000195755"/>
    </source>
</evidence>
<sequence length="151" mass="16892">MASGDIGAPNGARNRFTSRKSLPPSPSSRCRRRQRVSYNEDNSPVSASTSWFKADLGEQVPQLLQTEWIIGGTPKAIEEQTGWAWQDGQDLVGARIATDEEAELLHITERPAALLVGYNSLFDADGAVIEYGEYLTHGDRYTRYTYQRPRD</sequence>
<feature type="region of interest" description="Disordered" evidence="1">
    <location>
        <begin position="1"/>
        <end position="49"/>
    </location>
</feature>
<dbReference type="GO" id="GO:0006355">
    <property type="term" value="P:regulation of DNA-templated transcription"/>
    <property type="evidence" value="ECO:0007669"/>
    <property type="project" value="InterPro"/>
</dbReference>
<feature type="domain" description="UbiC transcription regulator-associated" evidence="2">
    <location>
        <begin position="60"/>
        <end position="141"/>
    </location>
</feature>
<reference evidence="3 4" key="1">
    <citation type="submission" date="2017-06" db="EMBL/GenBank/DDBJ databases">
        <title>Streptomyces albireticuli Genome sequencing and assembly.</title>
        <authorList>
            <person name="Wang Y."/>
            <person name="Du B."/>
            <person name="Ding Y."/>
            <person name="Liu H."/>
            <person name="Hou Q."/>
            <person name="Liu K."/>
            <person name="Yao L."/>
            <person name="Wang C."/>
        </authorList>
    </citation>
    <scope>NUCLEOTIDE SEQUENCE [LARGE SCALE GENOMIC DNA]</scope>
    <source>
        <strain evidence="3 4">MDJK11</strain>
    </source>
</reference>
<dbReference type="SUPFAM" id="SSF64288">
    <property type="entry name" value="Chorismate lyase-like"/>
    <property type="match status" value="1"/>
</dbReference>
<dbReference type="Gene3D" id="3.40.1410.10">
    <property type="entry name" value="Chorismate lyase-like"/>
    <property type="match status" value="1"/>
</dbReference>
<dbReference type="Proteomes" id="UP000195755">
    <property type="component" value="Chromosome"/>
</dbReference>
<protein>
    <recommendedName>
        <fullName evidence="2">UbiC transcription regulator-associated domain-containing protein</fullName>
    </recommendedName>
</protein>
<dbReference type="InterPro" id="IPR028978">
    <property type="entry name" value="Chorismate_lyase_/UTRA_dom_sf"/>
</dbReference>
<dbReference type="Pfam" id="PF07702">
    <property type="entry name" value="UTRA"/>
    <property type="match status" value="1"/>
</dbReference>
<dbReference type="InterPro" id="IPR011663">
    <property type="entry name" value="UTRA"/>
</dbReference>
<gene>
    <name evidence="3" type="ORF">SMD11_6977</name>
</gene>